<feature type="transmembrane region" description="Helical" evidence="5">
    <location>
        <begin position="39"/>
        <end position="63"/>
    </location>
</feature>
<feature type="transmembrane region" description="Helical" evidence="5">
    <location>
        <begin position="84"/>
        <end position="106"/>
    </location>
</feature>
<name>A0A382MGA1_9ZZZZ</name>
<dbReference type="GO" id="GO:0005384">
    <property type="term" value="F:manganese ion transmembrane transporter activity"/>
    <property type="evidence" value="ECO:0007669"/>
    <property type="project" value="InterPro"/>
</dbReference>
<sequence>MKHPLSENIREAIFGVEDGAVGNLGVVIGMAQAAAPNKFIILAGFATVLAQTISMSAGTYLSVKSEKAYFSVNKKHRKFGKQYAKHKVPLISTAVMGLAVMLGALIPLSSFFFFEGISGIIPAIIITLTGLFLVGAFKSKYTNENWFKSGLEILIIGGLAAGAGYIIGSLFSGI</sequence>
<dbReference type="GO" id="GO:0012505">
    <property type="term" value="C:endomembrane system"/>
    <property type="evidence" value="ECO:0007669"/>
    <property type="project" value="UniProtKB-SubCell"/>
</dbReference>
<evidence type="ECO:0000256" key="5">
    <source>
        <dbReference type="SAM" id="Phobius"/>
    </source>
</evidence>
<proteinExistence type="predicted"/>
<dbReference type="EMBL" id="UINC01093329">
    <property type="protein sequence ID" value="SVC47670.1"/>
    <property type="molecule type" value="Genomic_DNA"/>
</dbReference>
<dbReference type="AlphaFoldDB" id="A0A382MGA1"/>
<keyword evidence="3 5" id="KW-1133">Transmembrane helix</keyword>
<evidence type="ECO:0000313" key="6">
    <source>
        <dbReference type="EMBL" id="SVC47670.1"/>
    </source>
</evidence>
<feature type="transmembrane region" description="Helical" evidence="5">
    <location>
        <begin position="12"/>
        <end position="33"/>
    </location>
</feature>
<organism evidence="6">
    <name type="scientific">marine metagenome</name>
    <dbReference type="NCBI Taxonomy" id="408172"/>
    <lineage>
        <taxon>unclassified sequences</taxon>
        <taxon>metagenomes</taxon>
        <taxon>ecological metagenomes</taxon>
    </lineage>
</organism>
<gene>
    <name evidence="6" type="ORF">METZ01_LOCUS300524</name>
</gene>
<evidence type="ECO:0000256" key="4">
    <source>
        <dbReference type="ARBA" id="ARBA00023136"/>
    </source>
</evidence>
<protein>
    <recommendedName>
        <fullName evidence="7">VIT family protein</fullName>
    </recommendedName>
</protein>
<reference evidence="6" key="1">
    <citation type="submission" date="2018-05" db="EMBL/GenBank/DDBJ databases">
        <authorList>
            <person name="Lanie J.A."/>
            <person name="Ng W.-L."/>
            <person name="Kazmierczak K.M."/>
            <person name="Andrzejewski T.M."/>
            <person name="Davidsen T.M."/>
            <person name="Wayne K.J."/>
            <person name="Tettelin H."/>
            <person name="Glass J.I."/>
            <person name="Rusch D."/>
            <person name="Podicherti R."/>
            <person name="Tsui H.-C.T."/>
            <person name="Winkler M.E."/>
        </authorList>
    </citation>
    <scope>NUCLEOTIDE SEQUENCE</scope>
</reference>
<dbReference type="PANTHER" id="PTHR31851">
    <property type="entry name" value="FE(2+)/MN(2+) TRANSPORTER PCL1"/>
    <property type="match status" value="1"/>
</dbReference>
<comment type="subcellular location">
    <subcellularLocation>
        <location evidence="1">Endomembrane system</location>
        <topology evidence="1">Multi-pass membrane protein</topology>
    </subcellularLocation>
</comment>
<evidence type="ECO:0000256" key="2">
    <source>
        <dbReference type="ARBA" id="ARBA00022692"/>
    </source>
</evidence>
<dbReference type="GO" id="GO:0030026">
    <property type="term" value="P:intracellular manganese ion homeostasis"/>
    <property type="evidence" value="ECO:0007669"/>
    <property type="project" value="InterPro"/>
</dbReference>
<feature type="transmembrane region" description="Helical" evidence="5">
    <location>
        <begin position="112"/>
        <end position="137"/>
    </location>
</feature>
<keyword evidence="4 5" id="KW-0472">Membrane</keyword>
<dbReference type="Pfam" id="PF01988">
    <property type="entry name" value="VIT1"/>
    <property type="match status" value="2"/>
</dbReference>
<evidence type="ECO:0008006" key="7">
    <source>
        <dbReference type="Google" id="ProtNLM"/>
    </source>
</evidence>
<dbReference type="InterPro" id="IPR008217">
    <property type="entry name" value="Ccc1_fam"/>
</dbReference>
<accession>A0A382MGA1</accession>
<feature type="transmembrane region" description="Helical" evidence="5">
    <location>
        <begin position="149"/>
        <end position="171"/>
    </location>
</feature>
<keyword evidence="2 5" id="KW-0812">Transmembrane</keyword>
<evidence type="ECO:0000256" key="3">
    <source>
        <dbReference type="ARBA" id="ARBA00022989"/>
    </source>
</evidence>
<evidence type="ECO:0000256" key="1">
    <source>
        <dbReference type="ARBA" id="ARBA00004127"/>
    </source>
</evidence>